<dbReference type="EMBL" id="JAGGKC010000040">
    <property type="protein sequence ID" value="MBP1920779.1"/>
    <property type="molecule type" value="Genomic_DNA"/>
</dbReference>
<dbReference type="NCBIfam" id="NF002759">
    <property type="entry name" value="PRK02813.1"/>
    <property type="match status" value="1"/>
</dbReference>
<evidence type="ECO:0000256" key="4">
    <source>
        <dbReference type="ARBA" id="ARBA00022670"/>
    </source>
</evidence>
<comment type="caution">
    <text evidence="11">The sequence shown here is derived from an EMBL/GenBank/DDBJ whole genome shotgun (WGS) entry which is preliminary data.</text>
</comment>
<evidence type="ECO:0000256" key="9">
    <source>
        <dbReference type="RuleBase" id="RU004386"/>
    </source>
</evidence>
<sequence>MEKMELAGRLLEFLHESQTAFNAVEVMKKELLADGYKELDGEAKWSLKEGDKAFYVKNGSSLFMVRIGSEPLVKGFRMVGAHTDSPGFRIKPGAEMVNDGFLRLNTETYGGPILSTWFDRPLTLAGRVVLKGDSPLKPRTETVNFRRPLLIIPSVAIHFNRNVNEGVAIDKQKHVLPIMSMAGKDFAKENLIRDLVAEEINVASDEILDYDLFLCEAEKGIVMGLSQEFISSKRQDNLNSVHGAMEALKAAEGGSGIRIAAFFDNEECGSRSKQGADSVLLANLLERVYYSLGGDREGFLRSLEGSFMISADLAHSVHPNYAEMHDPVNRPLLNKGPVIKLSANQKYTTDGDSAAAFSEICRKAEVPFQTFVNRSDLAGGSTIGPAASSHLPIRSVDIGTPLLGMHSVRELGGVDDHLYLVKALKVFYEEN</sequence>
<gene>
    <name evidence="11" type="ORF">J2Z34_003296</name>
</gene>
<dbReference type="SUPFAM" id="SSF53187">
    <property type="entry name" value="Zn-dependent exopeptidases"/>
    <property type="match status" value="1"/>
</dbReference>
<evidence type="ECO:0000256" key="8">
    <source>
        <dbReference type="ARBA" id="ARBA00023049"/>
    </source>
</evidence>
<dbReference type="CDD" id="cd05658">
    <property type="entry name" value="M18_DAP"/>
    <property type="match status" value="1"/>
</dbReference>
<accession>A0ABS4G8A2</accession>
<evidence type="ECO:0000256" key="3">
    <source>
        <dbReference type="ARBA" id="ARBA00022438"/>
    </source>
</evidence>
<evidence type="ECO:0000313" key="12">
    <source>
        <dbReference type="Proteomes" id="UP001519271"/>
    </source>
</evidence>
<evidence type="ECO:0000256" key="7">
    <source>
        <dbReference type="ARBA" id="ARBA00022833"/>
    </source>
</evidence>
<dbReference type="PANTHER" id="PTHR28570:SF3">
    <property type="entry name" value="ASPARTYL AMINOPEPTIDASE"/>
    <property type="match status" value="1"/>
</dbReference>
<reference evidence="11 12" key="1">
    <citation type="submission" date="2021-03" db="EMBL/GenBank/DDBJ databases">
        <title>Genomic Encyclopedia of Type Strains, Phase IV (KMG-IV): sequencing the most valuable type-strain genomes for metagenomic binning, comparative biology and taxonomic classification.</title>
        <authorList>
            <person name="Goeker M."/>
        </authorList>
    </citation>
    <scope>NUCLEOTIDE SEQUENCE [LARGE SCALE GENOMIC DNA]</scope>
    <source>
        <strain evidence="11 12">DSM 6139</strain>
    </source>
</reference>
<dbReference type="GO" id="GO:0004177">
    <property type="term" value="F:aminopeptidase activity"/>
    <property type="evidence" value="ECO:0007669"/>
    <property type="project" value="UniProtKB-KW"/>
</dbReference>
<dbReference type="EC" id="3.4.11.-" evidence="10"/>
<comment type="cofactor">
    <cofactor evidence="1 10">
        <name>Zn(2+)</name>
        <dbReference type="ChEBI" id="CHEBI:29105"/>
    </cofactor>
</comment>
<dbReference type="Gene3D" id="2.30.250.10">
    <property type="entry name" value="Aminopeptidase i, Domain 2"/>
    <property type="match status" value="1"/>
</dbReference>
<dbReference type="Proteomes" id="UP001519271">
    <property type="component" value="Unassembled WGS sequence"/>
</dbReference>
<proteinExistence type="inferred from homology"/>
<dbReference type="InterPro" id="IPR023358">
    <property type="entry name" value="Peptidase_M18_dom2"/>
</dbReference>
<keyword evidence="7 9" id="KW-0862">Zinc</keyword>
<name>A0ABS4G8A2_9CLOT</name>
<keyword evidence="8 9" id="KW-0482">Metalloprotease</keyword>
<dbReference type="Gene3D" id="3.40.630.10">
    <property type="entry name" value="Zn peptidases"/>
    <property type="match status" value="1"/>
</dbReference>
<evidence type="ECO:0000256" key="1">
    <source>
        <dbReference type="ARBA" id="ARBA00001947"/>
    </source>
</evidence>
<dbReference type="InterPro" id="IPR001948">
    <property type="entry name" value="Peptidase_M18"/>
</dbReference>
<dbReference type="RefSeq" id="WP_209460939.1">
    <property type="nucleotide sequence ID" value="NZ_JAGGKC010000040.1"/>
</dbReference>
<comment type="similarity">
    <text evidence="2 9">Belongs to the peptidase M18 family.</text>
</comment>
<keyword evidence="4 9" id="KW-0645">Protease</keyword>
<keyword evidence="3 9" id="KW-0031">Aminopeptidase</keyword>
<evidence type="ECO:0000256" key="2">
    <source>
        <dbReference type="ARBA" id="ARBA00008290"/>
    </source>
</evidence>
<protein>
    <recommendedName>
        <fullName evidence="10">M18 family aminopeptidase</fullName>
        <ecNumber evidence="10">3.4.11.-</ecNumber>
    </recommendedName>
</protein>
<dbReference type="PRINTS" id="PR00932">
    <property type="entry name" value="AMINO1PTASE"/>
</dbReference>
<dbReference type="SUPFAM" id="SSF101821">
    <property type="entry name" value="Aminopeptidase/glucanase lid domain"/>
    <property type="match status" value="1"/>
</dbReference>
<organism evidence="11 12">
    <name type="scientific">Youngiibacter multivorans</name>
    <dbReference type="NCBI Taxonomy" id="937251"/>
    <lineage>
        <taxon>Bacteria</taxon>
        <taxon>Bacillati</taxon>
        <taxon>Bacillota</taxon>
        <taxon>Clostridia</taxon>
        <taxon>Eubacteriales</taxon>
        <taxon>Clostridiaceae</taxon>
        <taxon>Youngiibacter</taxon>
    </lineage>
</organism>
<evidence type="ECO:0000256" key="6">
    <source>
        <dbReference type="ARBA" id="ARBA00022801"/>
    </source>
</evidence>
<dbReference type="Pfam" id="PF02127">
    <property type="entry name" value="Peptidase_M18"/>
    <property type="match status" value="1"/>
</dbReference>
<keyword evidence="6 9" id="KW-0378">Hydrolase</keyword>
<keyword evidence="12" id="KW-1185">Reference proteome</keyword>
<evidence type="ECO:0000256" key="5">
    <source>
        <dbReference type="ARBA" id="ARBA00022723"/>
    </source>
</evidence>
<evidence type="ECO:0000256" key="10">
    <source>
        <dbReference type="RuleBase" id="RU004387"/>
    </source>
</evidence>
<evidence type="ECO:0000313" key="11">
    <source>
        <dbReference type="EMBL" id="MBP1920779.1"/>
    </source>
</evidence>
<dbReference type="PANTHER" id="PTHR28570">
    <property type="entry name" value="ASPARTYL AMINOPEPTIDASE"/>
    <property type="match status" value="1"/>
</dbReference>
<keyword evidence="5 9" id="KW-0479">Metal-binding</keyword>